<dbReference type="EMBL" id="CAJGYM010000033">
    <property type="protein sequence ID" value="CAD6193235.1"/>
    <property type="molecule type" value="Genomic_DNA"/>
</dbReference>
<dbReference type="PANTHER" id="PTHR12271">
    <property type="entry name" value="POLY A POLYMERASE CID PAP -RELATED"/>
    <property type="match status" value="1"/>
</dbReference>
<protein>
    <recommendedName>
        <fullName evidence="10">PAP-associated domain-containing protein</fullName>
    </recommendedName>
</protein>
<evidence type="ECO:0000259" key="6">
    <source>
        <dbReference type="Pfam" id="PF03828"/>
    </source>
</evidence>
<evidence type="ECO:0000256" key="1">
    <source>
        <dbReference type="ARBA" id="ARBA00001936"/>
    </source>
</evidence>
<comment type="cofactor">
    <cofactor evidence="1">
        <name>Mn(2+)</name>
        <dbReference type="ChEBI" id="CHEBI:29035"/>
    </cofactor>
</comment>
<dbReference type="Proteomes" id="UP000835052">
    <property type="component" value="Unassembled WGS sequence"/>
</dbReference>
<evidence type="ECO:0008006" key="10">
    <source>
        <dbReference type="Google" id="ProtNLM"/>
    </source>
</evidence>
<dbReference type="SUPFAM" id="SSF81301">
    <property type="entry name" value="Nucleotidyltransferase"/>
    <property type="match status" value="1"/>
</dbReference>
<dbReference type="PANTHER" id="PTHR12271:SF128">
    <property type="entry name" value="PAP-ASSOCIATED DOMAIN-CONTAINING PROTEIN"/>
    <property type="match status" value="1"/>
</dbReference>
<keyword evidence="4" id="KW-0479">Metal-binding</keyword>
<dbReference type="GO" id="GO:0031123">
    <property type="term" value="P:RNA 3'-end processing"/>
    <property type="evidence" value="ECO:0007669"/>
    <property type="project" value="TreeGrafter"/>
</dbReference>
<dbReference type="OrthoDB" id="2274644at2759"/>
<comment type="caution">
    <text evidence="8">The sequence shown here is derived from an EMBL/GenBank/DDBJ whole genome shotgun (WGS) entry which is preliminary data.</text>
</comment>
<dbReference type="Gene3D" id="1.10.1410.10">
    <property type="match status" value="1"/>
</dbReference>
<dbReference type="Pfam" id="PF22600">
    <property type="entry name" value="MTPAP-like_central"/>
    <property type="match status" value="1"/>
</dbReference>
<evidence type="ECO:0000256" key="4">
    <source>
        <dbReference type="ARBA" id="ARBA00022723"/>
    </source>
</evidence>
<dbReference type="InterPro" id="IPR043519">
    <property type="entry name" value="NT_sf"/>
</dbReference>
<evidence type="ECO:0000256" key="3">
    <source>
        <dbReference type="ARBA" id="ARBA00022679"/>
    </source>
</evidence>
<keyword evidence="3" id="KW-0808">Transferase</keyword>
<organism evidence="8 9">
    <name type="scientific">Caenorhabditis auriculariae</name>
    <dbReference type="NCBI Taxonomy" id="2777116"/>
    <lineage>
        <taxon>Eukaryota</taxon>
        <taxon>Metazoa</taxon>
        <taxon>Ecdysozoa</taxon>
        <taxon>Nematoda</taxon>
        <taxon>Chromadorea</taxon>
        <taxon>Rhabditida</taxon>
        <taxon>Rhabditina</taxon>
        <taxon>Rhabditomorpha</taxon>
        <taxon>Rhabditoidea</taxon>
        <taxon>Rhabditidae</taxon>
        <taxon>Peloderinae</taxon>
        <taxon>Caenorhabditis</taxon>
    </lineage>
</organism>
<name>A0A8S1HDE2_9PELO</name>
<feature type="domain" description="PAP-associated" evidence="6">
    <location>
        <begin position="297"/>
        <end position="350"/>
    </location>
</feature>
<keyword evidence="5" id="KW-0460">Magnesium</keyword>
<dbReference type="AlphaFoldDB" id="A0A8S1HDE2"/>
<sequence>MGDCGTYLDADQYSFKVFSNSEPFHQFLQKYQNYLNDKYEYFDQLAGELERSFIVEQEHEEDFQKKMKFCKALSAAIERRCPKWVFNVVPTGSSVTGLAAKGCDLDITIHIPQAGKFFPSNEDYDRKRVSRNILKIVQYIINEDEYMRTLIRFERDFKMHYIDASIPLLRVFTKDGFECDIAVVAGEFLSSMHNTFLLRHFSNLDERFPILCFVVKKWATGNGVKNPKDGGFNSYALVLLVVHFLQCGTFPPILPNLALVYQGAKFFALSDKDFPSTLDFGAPLPRDLPETTKNKTNVAVLFLQFLHYYSIFDFRINYISIRTARVEKRSKDRKNTNKAVYIEDPLDEHNPGRTVRSEAEIREKFRKTLELFDSASSKFPTACNIYN</sequence>
<comment type="cofactor">
    <cofactor evidence="2">
        <name>Mg(2+)</name>
        <dbReference type="ChEBI" id="CHEBI:18420"/>
    </cofactor>
</comment>
<evidence type="ECO:0000256" key="2">
    <source>
        <dbReference type="ARBA" id="ARBA00001946"/>
    </source>
</evidence>
<proteinExistence type="predicted"/>
<reference evidence="8" key="1">
    <citation type="submission" date="2020-10" db="EMBL/GenBank/DDBJ databases">
        <authorList>
            <person name="Kikuchi T."/>
        </authorList>
    </citation>
    <scope>NUCLEOTIDE SEQUENCE</scope>
    <source>
        <strain evidence="8">NKZ352</strain>
    </source>
</reference>
<evidence type="ECO:0000313" key="9">
    <source>
        <dbReference type="Proteomes" id="UP000835052"/>
    </source>
</evidence>
<dbReference type="Gene3D" id="3.30.460.10">
    <property type="entry name" value="Beta Polymerase, domain 2"/>
    <property type="match status" value="1"/>
</dbReference>
<dbReference type="InterPro" id="IPR054708">
    <property type="entry name" value="MTPAP-like_central"/>
</dbReference>
<evidence type="ECO:0000256" key="5">
    <source>
        <dbReference type="ARBA" id="ARBA00022842"/>
    </source>
</evidence>
<dbReference type="InterPro" id="IPR002058">
    <property type="entry name" value="PAP_assoc"/>
</dbReference>
<dbReference type="SUPFAM" id="SSF81631">
    <property type="entry name" value="PAP/OAS1 substrate-binding domain"/>
    <property type="match status" value="1"/>
</dbReference>
<evidence type="ECO:0000313" key="8">
    <source>
        <dbReference type="EMBL" id="CAD6193235.1"/>
    </source>
</evidence>
<dbReference type="GO" id="GO:1990817">
    <property type="term" value="F:poly(A) RNA polymerase activity"/>
    <property type="evidence" value="ECO:0007669"/>
    <property type="project" value="UniProtKB-ARBA"/>
</dbReference>
<gene>
    <name evidence="8" type="ORF">CAUJ_LOCUS9154</name>
</gene>
<accession>A0A8S1HDE2</accession>
<feature type="domain" description="Poly(A) RNA polymerase mitochondrial-like central palm" evidence="7">
    <location>
        <begin position="50"/>
        <end position="202"/>
    </location>
</feature>
<dbReference type="GO" id="GO:0050265">
    <property type="term" value="F:RNA uridylyltransferase activity"/>
    <property type="evidence" value="ECO:0007669"/>
    <property type="project" value="TreeGrafter"/>
</dbReference>
<dbReference type="Pfam" id="PF03828">
    <property type="entry name" value="PAP_assoc"/>
    <property type="match status" value="1"/>
</dbReference>
<evidence type="ECO:0000259" key="7">
    <source>
        <dbReference type="Pfam" id="PF22600"/>
    </source>
</evidence>
<keyword evidence="9" id="KW-1185">Reference proteome</keyword>
<dbReference type="GO" id="GO:0046872">
    <property type="term" value="F:metal ion binding"/>
    <property type="evidence" value="ECO:0007669"/>
    <property type="project" value="UniProtKB-KW"/>
</dbReference>